<dbReference type="InterPro" id="IPR008358">
    <property type="entry name" value="Sig_transdc_His_kin/Pase_MprB"/>
</dbReference>
<dbReference type="InterPro" id="IPR036097">
    <property type="entry name" value="HisK_dim/P_sf"/>
</dbReference>
<dbReference type="InterPro" id="IPR003594">
    <property type="entry name" value="HATPase_dom"/>
</dbReference>
<dbReference type="SMART" id="SM00388">
    <property type="entry name" value="HisKA"/>
    <property type="match status" value="1"/>
</dbReference>
<dbReference type="AlphaFoldDB" id="A0A022L089"/>
<dbReference type="STRING" id="1249481.D641_0109175"/>
<dbReference type="InterPro" id="IPR036890">
    <property type="entry name" value="HATPase_C_sf"/>
</dbReference>
<evidence type="ECO:0000256" key="5">
    <source>
        <dbReference type="ARBA" id="ARBA00022777"/>
    </source>
</evidence>
<dbReference type="InterPro" id="IPR005467">
    <property type="entry name" value="His_kinase_dom"/>
</dbReference>
<dbReference type="EMBL" id="AORC01000010">
    <property type="protein sequence ID" value="EYT49198.1"/>
    <property type="molecule type" value="Genomic_DNA"/>
</dbReference>
<dbReference type="OrthoDB" id="9806130at2"/>
<reference evidence="7 8" key="1">
    <citation type="journal article" date="2013" name="Genome Announc.">
        <title>Draft genome sequence of an Actinobacterium, Brachybacterium muris strain UCD-AY4.</title>
        <authorList>
            <person name="Lo J.R."/>
            <person name="Lang J.M."/>
            <person name="Darling A.E."/>
            <person name="Eisen J.A."/>
            <person name="Coil D.A."/>
        </authorList>
    </citation>
    <scope>NUCLEOTIDE SEQUENCE [LARGE SCALE GENOMIC DNA]</scope>
    <source>
        <strain evidence="7 8">UCD-AY4</strain>
    </source>
</reference>
<dbReference type="PANTHER" id="PTHR43547">
    <property type="entry name" value="TWO-COMPONENT HISTIDINE KINASE"/>
    <property type="match status" value="1"/>
</dbReference>
<name>A0A022L089_9MICO</name>
<dbReference type="InterPro" id="IPR003661">
    <property type="entry name" value="HisK_dim/P_dom"/>
</dbReference>
<comment type="subcellular location">
    <subcellularLocation>
        <location evidence="2">Cell membrane</location>
    </subcellularLocation>
</comment>
<dbReference type="CDD" id="cd00082">
    <property type="entry name" value="HisKA"/>
    <property type="match status" value="1"/>
</dbReference>
<dbReference type="PANTHER" id="PTHR43547:SF2">
    <property type="entry name" value="HYBRID SIGNAL TRANSDUCTION HISTIDINE KINASE C"/>
    <property type="match status" value="1"/>
</dbReference>
<dbReference type="Gene3D" id="3.30.565.10">
    <property type="entry name" value="Histidine kinase-like ATPase, C-terminal domain"/>
    <property type="match status" value="1"/>
</dbReference>
<gene>
    <name evidence="7" type="ORF">D641_0109175</name>
</gene>
<comment type="catalytic activity">
    <reaction evidence="1">
        <text>ATP + protein L-histidine = ADP + protein N-phospho-L-histidine.</text>
        <dbReference type="EC" id="2.7.13.3"/>
    </reaction>
</comment>
<accession>A0A022L089</accession>
<dbReference type="PROSITE" id="PS50109">
    <property type="entry name" value="HIS_KIN"/>
    <property type="match status" value="1"/>
</dbReference>
<dbReference type="Gene3D" id="1.10.287.130">
    <property type="match status" value="1"/>
</dbReference>
<evidence type="ECO:0000259" key="6">
    <source>
        <dbReference type="PROSITE" id="PS50109"/>
    </source>
</evidence>
<keyword evidence="5" id="KW-0808">Transferase</keyword>
<evidence type="ECO:0000313" key="7">
    <source>
        <dbReference type="EMBL" id="EYT49198.1"/>
    </source>
</evidence>
<evidence type="ECO:0000256" key="1">
    <source>
        <dbReference type="ARBA" id="ARBA00000085"/>
    </source>
</evidence>
<dbReference type="RefSeq" id="WP_017823364.1">
    <property type="nucleotide sequence ID" value="NZ_AORC01000010.1"/>
</dbReference>
<evidence type="ECO:0000256" key="4">
    <source>
        <dbReference type="ARBA" id="ARBA00022553"/>
    </source>
</evidence>
<dbReference type="PRINTS" id="PR01780">
    <property type="entry name" value="LANTIREGPROT"/>
</dbReference>
<dbReference type="HOGENOM" id="CLU_000445_89_3_11"/>
<evidence type="ECO:0000256" key="3">
    <source>
        <dbReference type="ARBA" id="ARBA00012438"/>
    </source>
</evidence>
<dbReference type="EC" id="2.7.13.3" evidence="3"/>
<dbReference type="SUPFAM" id="SSF55874">
    <property type="entry name" value="ATPase domain of HSP90 chaperone/DNA topoisomerase II/histidine kinase"/>
    <property type="match status" value="1"/>
</dbReference>
<evidence type="ECO:0000313" key="8">
    <source>
        <dbReference type="Proteomes" id="UP000019754"/>
    </source>
</evidence>
<evidence type="ECO:0000256" key="2">
    <source>
        <dbReference type="ARBA" id="ARBA00004236"/>
    </source>
</evidence>
<dbReference type="Pfam" id="PF02518">
    <property type="entry name" value="HATPase_c"/>
    <property type="match status" value="1"/>
</dbReference>
<dbReference type="Proteomes" id="UP000019754">
    <property type="component" value="Unassembled WGS sequence"/>
</dbReference>
<sequence length="308" mass="33957">MVIALVVVLAVLLVVVTAYLVVLVRQIRAVSDQLGHRLVDERHGAVTLALVNRDLEQLVSRINDTVRRSEEASTRALREERRFRSFIADVSHDLRTPLTTVQGHLQLIARADLDPAQREQLERARRNAAELGALVERLYEYTYLLEEEAPVEPVDLDVGVLVGECLLGMAAELEGAGLDVRFEPPSALLLRTDQALLTRIVQNLLRNAVQHGREVLEVRLVPVAEQGMGGAVALEVSNRVVPGTELDTQRLFERFYTADRSRSGRTSGLGLSIVKVLTSQLNGEVAAHQEGDRLTLTVTLPALPGPRD</sequence>
<keyword evidence="8" id="KW-1185">Reference proteome</keyword>
<dbReference type="GO" id="GO:0000155">
    <property type="term" value="F:phosphorelay sensor kinase activity"/>
    <property type="evidence" value="ECO:0007669"/>
    <property type="project" value="InterPro"/>
</dbReference>
<dbReference type="SUPFAM" id="SSF47384">
    <property type="entry name" value="Homodimeric domain of signal transducing histidine kinase"/>
    <property type="match status" value="1"/>
</dbReference>
<organism evidence="7 8">
    <name type="scientific">Brachybacterium muris UCD-AY4</name>
    <dbReference type="NCBI Taxonomy" id="1249481"/>
    <lineage>
        <taxon>Bacteria</taxon>
        <taxon>Bacillati</taxon>
        <taxon>Actinomycetota</taxon>
        <taxon>Actinomycetes</taxon>
        <taxon>Micrococcales</taxon>
        <taxon>Dermabacteraceae</taxon>
        <taxon>Brachybacterium</taxon>
    </lineage>
</organism>
<proteinExistence type="predicted"/>
<keyword evidence="4" id="KW-0597">Phosphoprotein</keyword>
<protein>
    <recommendedName>
        <fullName evidence="3">histidine kinase</fullName>
        <ecNumber evidence="3">2.7.13.3</ecNumber>
    </recommendedName>
</protein>
<feature type="domain" description="Histidine kinase" evidence="6">
    <location>
        <begin position="89"/>
        <end position="304"/>
    </location>
</feature>
<keyword evidence="5" id="KW-0418">Kinase</keyword>
<dbReference type="GO" id="GO:0005886">
    <property type="term" value="C:plasma membrane"/>
    <property type="evidence" value="ECO:0007669"/>
    <property type="project" value="UniProtKB-SubCell"/>
</dbReference>
<dbReference type="SMART" id="SM00387">
    <property type="entry name" value="HATPase_c"/>
    <property type="match status" value="1"/>
</dbReference>
<comment type="caution">
    <text evidence="7">The sequence shown here is derived from an EMBL/GenBank/DDBJ whole genome shotgun (WGS) entry which is preliminary data.</text>
</comment>
<dbReference type="CDD" id="cd00075">
    <property type="entry name" value="HATPase"/>
    <property type="match status" value="1"/>
</dbReference>
<dbReference type="Pfam" id="PF00512">
    <property type="entry name" value="HisKA"/>
    <property type="match status" value="1"/>
</dbReference>